<dbReference type="RefSeq" id="XP_021864758.1">
    <property type="nucleotide sequence ID" value="XM_022009066.2"/>
</dbReference>
<dbReference type="PANTHER" id="PTHR33318">
    <property type="entry name" value="ASPARTYL/GLUTAMYL-TRNA(ASN/GLN) AMIDOTRANSFERASE SUBUNIT"/>
    <property type="match status" value="1"/>
</dbReference>
<gene>
    <name evidence="3" type="primary">LOC110803547</name>
</gene>
<feature type="region of interest" description="Disordered" evidence="1">
    <location>
        <begin position="321"/>
        <end position="352"/>
    </location>
</feature>
<feature type="region of interest" description="Disordered" evidence="1">
    <location>
        <begin position="102"/>
        <end position="245"/>
    </location>
</feature>
<protein>
    <submittedName>
        <fullName evidence="3">Suppressor protein SRP40 isoform X1</fullName>
    </submittedName>
</protein>
<name>A0A9R0KBI5_SPIOL</name>
<dbReference type="OrthoDB" id="1925835at2759"/>
<dbReference type="KEGG" id="soe:110803547"/>
<feature type="compositionally biased region" description="Basic and acidic residues" evidence="1">
    <location>
        <begin position="52"/>
        <end position="85"/>
    </location>
</feature>
<accession>A0A9R0KBI5</accession>
<proteinExistence type="predicted"/>
<reference evidence="2" key="1">
    <citation type="journal article" date="2021" name="Nat. Commun.">
        <title>Genomic analyses provide insights into spinach domestication and the genetic basis of agronomic traits.</title>
        <authorList>
            <person name="Cai X."/>
            <person name="Sun X."/>
            <person name="Xu C."/>
            <person name="Sun H."/>
            <person name="Wang X."/>
            <person name="Ge C."/>
            <person name="Zhang Z."/>
            <person name="Wang Q."/>
            <person name="Fei Z."/>
            <person name="Jiao C."/>
            <person name="Wang Q."/>
        </authorList>
    </citation>
    <scope>NUCLEOTIDE SEQUENCE [LARGE SCALE GENOMIC DNA]</scope>
    <source>
        <strain evidence="2">cv. Varoflay</strain>
    </source>
</reference>
<organism evidence="2 3">
    <name type="scientific">Spinacia oleracea</name>
    <name type="common">Spinach</name>
    <dbReference type="NCBI Taxonomy" id="3562"/>
    <lineage>
        <taxon>Eukaryota</taxon>
        <taxon>Viridiplantae</taxon>
        <taxon>Streptophyta</taxon>
        <taxon>Embryophyta</taxon>
        <taxon>Tracheophyta</taxon>
        <taxon>Spermatophyta</taxon>
        <taxon>Magnoliopsida</taxon>
        <taxon>eudicotyledons</taxon>
        <taxon>Gunneridae</taxon>
        <taxon>Pentapetalae</taxon>
        <taxon>Caryophyllales</taxon>
        <taxon>Chenopodiaceae</taxon>
        <taxon>Chenopodioideae</taxon>
        <taxon>Anserineae</taxon>
        <taxon>Spinacia</taxon>
    </lineage>
</organism>
<feature type="compositionally biased region" description="Basic and acidic residues" evidence="1">
    <location>
        <begin position="191"/>
        <end position="201"/>
    </location>
</feature>
<feature type="region of interest" description="Disordered" evidence="1">
    <location>
        <begin position="366"/>
        <end position="385"/>
    </location>
</feature>
<evidence type="ECO:0000256" key="1">
    <source>
        <dbReference type="SAM" id="MobiDB-lite"/>
    </source>
</evidence>
<dbReference type="AlphaFoldDB" id="A0A9R0KBI5"/>
<feature type="compositionally biased region" description="Low complexity" evidence="1">
    <location>
        <begin position="372"/>
        <end position="385"/>
    </location>
</feature>
<reference evidence="3" key="2">
    <citation type="submission" date="2025-08" db="UniProtKB">
        <authorList>
            <consortium name="RefSeq"/>
        </authorList>
    </citation>
    <scope>IDENTIFICATION</scope>
    <source>
        <tissue evidence="3">Leaf</tissue>
    </source>
</reference>
<feature type="compositionally biased region" description="Acidic residues" evidence="1">
    <location>
        <begin position="106"/>
        <end position="122"/>
    </location>
</feature>
<feature type="compositionally biased region" description="Basic and acidic residues" evidence="1">
    <location>
        <begin position="340"/>
        <end position="352"/>
    </location>
</feature>
<evidence type="ECO:0000313" key="3">
    <source>
        <dbReference type="RefSeq" id="XP_021864758.1"/>
    </source>
</evidence>
<dbReference type="GeneID" id="110803547"/>
<keyword evidence="2" id="KW-1185">Reference proteome</keyword>
<feature type="region of interest" description="Disordered" evidence="1">
    <location>
        <begin position="48"/>
        <end position="85"/>
    </location>
</feature>
<dbReference type="PANTHER" id="PTHR33318:SF22">
    <property type="entry name" value="SUPPRESSOR PROTEIN SRP40-LIKE ISOFORM X1"/>
    <property type="match status" value="1"/>
</dbReference>
<sequence length="467" mass="52575">MGCFTTCFGTCKRSRRRRRRPVKTSPSSLLHHLQTYESVEGFQVPQLTEEQGEVKEKEAEQKGENQIELTPDSKEEKLEKANSSERKKVTFDLNVRIYEDFRTEEEVNDDFDEDEEEEEEEEVQIKKGKGGFGIQCNSDSSSSSLFSFPTDHRYQNCRDSDDEFDDLVSSDESENDDDDYYTDDEDEEVESEVKNDKHEQSSESLFSLSLDSRKQGIGSETGDKEVNSPMPIKNSSPNESNTGKFDHNAVNYVESVLNPVENLSQWKFIKARSKLASKDQSQAKENIISGQDFSFPVKKAVVSELEVGVDTSLSSWLMCSEGTPKNNSRNSSVSVGNSPSDRKTVSPNKFEDRPILGALTLEELRQHSATTSPRKSPSKSPEEMPIIGTVGSYWSHTAQTTDSGSSTTSTKSRFRESAEVIWDATPFETRLEKALEKEGNSQQNVFEVHTGGRVMHGRKSNNRILPI</sequence>
<feature type="compositionally biased region" description="Basic and acidic residues" evidence="1">
    <location>
        <begin position="150"/>
        <end position="159"/>
    </location>
</feature>
<dbReference type="Proteomes" id="UP000813463">
    <property type="component" value="Chromosome 4"/>
</dbReference>
<feature type="compositionally biased region" description="Polar residues" evidence="1">
    <location>
        <begin position="233"/>
        <end position="243"/>
    </location>
</feature>
<feature type="compositionally biased region" description="Acidic residues" evidence="1">
    <location>
        <begin position="160"/>
        <end position="190"/>
    </location>
</feature>
<evidence type="ECO:0000313" key="2">
    <source>
        <dbReference type="Proteomes" id="UP000813463"/>
    </source>
</evidence>
<feature type="compositionally biased region" description="Low complexity" evidence="1">
    <location>
        <begin position="326"/>
        <end position="339"/>
    </location>
</feature>
<dbReference type="GO" id="GO:0007142">
    <property type="term" value="P:male meiosis II"/>
    <property type="evidence" value="ECO:0007669"/>
    <property type="project" value="InterPro"/>
</dbReference>
<feature type="compositionally biased region" description="Low complexity" evidence="1">
    <location>
        <begin position="138"/>
        <end position="148"/>
    </location>
</feature>
<dbReference type="InterPro" id="IPR039300">
    <property type="entry name" value="JASON"/>
</dbReference>